<dbReference type="Proteomes" id="UP001596368">
    <property type="component" value="Unassembled WGS sequence"/>
</dbReference>
<sequence>MAAETPVVASTVGGIPEMVVDGETGVLTPRRTRRR</sequence>
<name>A0ABD5XYB2_9EURY</name>
<dbReference type="EC" id="2.4.-.-" evidence="1"/>
<evidence type="ECO:0000313" key="1">
    <source>
        <dbReference type="EMBL" id="MFC7138070.1"/>
    </source>
</evidence>
<reference evidence="1 2" key="1">
    <citation type="journal article" date="2019" name="Int. J. Syst. Evol. Microbiol.">
        <title>The Global Catalogue of Microorganisms (GCM) 10K type strain sequencing project: providing services to taxonomists for standard genome sequencing and annotation.</title>
        <authorList>
            <consortium name="The Broad Institute Genomics Platform"/>
            <consortium name="The Broad Institute Genome Sequencing Center for Infectious Disease"/>
            <person name="Wu L."/>
            <person name="Ma J."/>
        </authorList>
    </citation>
    <scope>NUCLEOTIDE SEQUENCE [LARGE SCALE GENOMIC DNA]</scope>
    <source>
        <strain evidence="1 2">DT92</strain>
    </source>
</reference>
<dbReference type="Pfam" id="PF13692">
    <property type="entry name" value="Glyco_trans_1_4"/>
    <property type="match status" value="1"/>
</dbReference>
<dbReference type="EMBL" id="JBHSZG010000008">
    <property type="protein sequence ID" value="MFC7138070.1"/>
    <property type="molecule type" value="Genomic_DNA"/>
</dbReference>
<proteinExistence type="predicted"/>
<protein>
    <submittedName>
        <fullName evidence="1">Glycosyltransferase</fullName>
        <ecNumber evidence="1">2.4.-.-</ecNumber>
    </submittedName>
</protein>
<keyword evidence="1" id="KW-0808">Transferase</keyword>
<dbReference type="SUPFAM" id="SSF53756">
    <property type="entry name" value="UDP-Glycosyltransferase/glycogen phosphorylase"/>
    <property type="match status" value="1"/>
</dbReference>
<gene>
    <name evidence="1" type="ORF">ACFQRB_19570</name>
</gene>
<dbReference type="Gene3D" id="3.40.50.2000">
    <property type="entry name" value="Glycogen Phosphorylase B"/>
    <property type="match status" value="1"/>
</dbReference>
<keyword evidence="1" id="KW-0328">Glycosyltransferase</keyword>
<evidence type="ECO:0000313" key="2">
    <source>
        <dbReference type="Proteomes" id="UP001596368"/>
    </source>
</evidence>
<dbReference type="GO" id="GO:0016757">
    <property type="term" value="F:glycosyltransferase activity"/>
    <property type="evidence" value="ECO:0007669"/>
    <property type="project" value="UniProtKB-KW"/>
</dbReference>
<comment type="caution">
    <text evidence="1">The sequence shown here is derived from an EMBL/GenBank/DDBJ whole genome shotgun (WGS) entry which is preliminary data.</text>
</comment>
<accession>A0ABD5XYB2</accession>
<keyword evidence="2" id="KW-1185">Reference proteome</keyword>
<dbReference type="AlphaFoldDB" id="A0ABD5XYB2"/>
<organism evidence="1 2">
    <name type="scientific">Halobaculum litoreum</name>
    <dbReference type="NCBI Taxonomy" id="3031998"/>
    <lineage>
        <taxon>Archaea</taxon>
        <taxon>Methanobacteriati</taxon>
        <taxon>Methanobacteriota</taxon>
        <taxon>Stenosarchaea group</taxon>
        <taxon>Halobacteria</taxon>
        <taxon>Halobacteriales</taxon>
        <taxon>Haloferacaceae</taxon>
        <taxon>Halobaculum</taxon>
    </lineage>
</organism>